<gene>
    <name evidence="1" type="ORF">TCLT_LOCUS7080</name>
</gene>
<dbReference type="Proteomes" id="UP000276776">
    <property type="component" value="Unassembled WGS sequence"/>
</dbReference>
<accession>A0A0N5D2H8</accession>
<dbReference type="WBParaSite" id="TCLT_0000709101-mRNA-1">
    <property type="protein sequence ID" value="TCLT_0000709101-mRNA-1"/>
    <property type="gene ID" value="TCLT_0000709101"/>
</dbReference>
<evidence type="ECO:0000313" key="1">
    <source>
        <dbReference type="EMBL" id="VDN04502.1"/>
    </source>
</evidence>
<dbReference type="EMBL" id="UYYF01004472">
    <property type="protein sequence ID" value="VDN04502.1"/>
    <property type="molecule type" value="Genomic_DNA"/>
</dbReference>
<reference evidence="1 2" key="2">
    <citation type="submission" date="2018-11" db="EMBL/GenBank/DDBJ databases">
        <authorList>
            <consortium name="Pathogen Informatics"/>
        </authorList>
    </citation>
    <scope>NUCLEOTIDE SEQUENCE [LARGE SCALE GENOMIC DNA]</scope>
</reference>
<keyword evidence="2" id="KW-1185">Reference proteome</keyword>
<reference evidence="3" key="1">
    <citation type="submission" date="2017-02" db="UniProtKB">
        <authorList>
            <consortium name="WormBaseParasite"/>
        </authorList>
    </citation>
    <scope>IDENTIFICATION</scope>
</reference>
<protein>
    <submittedName>
        <fullName evidence="1 3">Uncharacterized protein</fullName>
    </submittedName>
</protein>
<sequence>MYAKYQIIMVVIYSMMDGLSGMVKSKQMEQLVLEIVLL</sequence>
<name>A0A0N5D2H8_THECL</name>
<dbReference type="AlphaFoldDB" id="A0A0N5D2H8"/>
<organism evidence="3">
    <name type="scientific">Thelazia callipaeda</name>
    <name type="common">Oriental eyeworm</name>
    <name type="synonym">Parasitic nematode</name>
    <dbReference type="NCBI Taxonomy" id="103827"/>
    <lineage>
        <taxon>Eukaryota</taxon>
        <taxon>Metazoa</taxon>
        <taxon>Ecdysozoa</taxon>
        <taxon>Nematoda</taxon>
        <taxon>Chromadorea</taxon>
        <taxon>Rhabditida</taxon>
        <taxon>Spirurina</taxon>
        <taxon>Spiruromorpha</taxon>
        <taxon>Thelazioidea</taxon>
        <taxon>Thelaziidae</taxon>
        <taxon>Thelazia</taxon>
    </lineage>
</organism>
<evidence type="ECO:0000313" key="3">
    <source>
        <dbReference type="WBParaSite" id="TCLT_0000709101-mRNA-1"/>
    </source>
</evidence>
<proteinExistence type="predicted"/>
<evidence type="ECO:0000313" key="2">
    <source>
        <dbReference type="Proteomes" id="UP000276776"/>
    </source>
</evidence>